<dbReference type="PANTHER" id="PTHR43283:SF14">
    <property type="entry name" value="BLL8153 PROTEIN"/>
    <property type="match status" value="1"/>
</dbReference>
<dbReference type="InterPro" id="IPR050789">
    <property type="entry name" value="Diverse_Enzym_Activities"/>
</dbReference>
<dbReference type="RefSeq" id="WP_345334940.1">
    <property type="nucleotide sequence ID" value="NZ_BAABJZ010000024.1"/>
</dbReference>
<reference evidence="3" key="1">
    <citation type="journal article" date="2019" name="Int. J. Syst. Evol. Microbiol.">
        <title>The Global Catalogue of Microorganisms (GCM) 10K type strain sequencing project: providing services to taxonomists for standard genome sequencing and annotation.</title>
        <authorList>
            <consortium name="The Broad Institute Genomics Platform"/>
            <consortium name="The Broad Institute Genome Sequencing Center for Infectious Disease"/>
            <person name="Wu L."/>
            <person name="Ma J."/>
        </authorList>
    </citation>
    <scope>NUCLEOTIDE SEQUENCE [LARGE SCALE GENOMIC DNA]</scope>
    <source>
        <strain evidence="3">JCM 18401</strain>
    </source>
</reference>
<dbReference type="Proteomes" id="UP001499988">
    <property type="component" value="Unassembled WGS sequence"/>
</dbReference>
<dbReference type="GO" id="GO:0016787">
    <property type="term" value="F:hydrolase activity"/>
    <property type="evidence" value="ECO:0007669"/>
    <property type="project" value="UniProtKB-KW"/>
</dbReference>
<dbReference type="Pfam" id="PF00144">
    <property type="entry name" value="Beta-lactamase"/>
    <property type="match status" value="1"/>
</dbReference>
<dbReference type="EMBL" id="BAABJZ010000024">
    <property type="protein sequence ID" value="GAA4883442.1"/>
    <property type="molecule type" value="Genomic_DNA"/>
</dbReference>
<dbReference type="InterPro" id="IPR001466">
    <property type="entry name" value="Beta-lactam-related"/>
</dbReference>
<keyword evidence="2" id="KW-0378">Hydrolase</keyword>
<dbReference type="Gene3D" id="1.20.58.710">
    <property type="match status" value="1"/>
</dbReference>
<comment type="caution">
    <text evidence="2">The sequence shown here is derived from an EMBL/GenBank/DDBJ whole genome shotgun (WGS) entry which is preliminary data.</text>
</comment>
<dbReference type="InterPro" id="IPR012338">
    <property type="entry name" value="Beta-lactam/transpept-like"/>
</dbReference>
<dbReference type="SUPFAM" id="SSF56601">
    <property type="entry name" value="beta-lactamase/transpeptidase-like"/>
    <property type="match status" value="1"/>
</dbReference>
<name>A0ABP9EP45_9GAMM</name>
<sequence>MWKKIATGVGTVLAVVVLVLVSAALVYRQELTNLHAMVQMFKPENLTHTFQNTYRIQPARAIPATGSVFEFDRAEAPLPAAFVSGERELDLAQFLDERATMGLLVIQNDVILHESYQRGSSDQSLFASNSMGKSFVSALAGIALSEGKIRSFDDNVADYVAELKGSEWDGVTIRQVATMSSGMKFNENYADPASDVAKMSLKMAFGTPLIEYLPSLVRERPAGEYNDYKSVNSEVLGLVVERAIGGQLSGYMAEKLWGPIGAEREAHWLVEASEASGHRELAMGGLSVHLRDYARFGRLYLHGGNWNGEQIIPAHYVAESTTVQGPHLAPGYDNPGSSSFSGYGYQWWIPLGSQGDFQAQGIYGQFIYVDPATETVIVTTRADTGYYDPGRQSLLDSTAMFRAIAAHYAHYAQDRPGSMAARLSE</sequence>
<gene>
    <name evidence="2" type="ORF">GCM10023333_17100</name>
</gene>
<evidence type="ECO:0000313" key="2">
    <source>
        <dbReference type="EMBL" id="GAA4883442.1"/>
    </source>
</evidence>
<feature type="domain" description="Beta-lactamase-related" evidence="1">
    <location>
        <begin position="95"/>
        <end position="379"/>
    </location>
</feature>
<accession>A0ABP9EP45</accession>
<protein>
    <submittedName>
        <fullName evidence="2">Serine hydrolase</fullName>
    </submittedName>
</protein>
<dbReference type="PANTHER" id="PTHR43283">
    <property type="entry name" value="BETA-LACTAMASE-RELATED"/>
    <property type="match status" value="1"/>
</dbReference>
<organism evidence="2 3">
    <name type="scientific">Ferrimonas pelagia</name>
    <dbReference type="NCBI Taxonomy" id="1177826"/>
    <lineage>
        <taxon>Bacteria</taxon>
        <taxon>Pseudomonadati</taxon>
        <taxon>Pseudomonadota</taxon>
        <taxon>Gammaproteobacteria</taxon>
        <taxon>Alteromonadales</taxon>
        <taxon>Ferrimonadaceae</taxon>
        <taxon>Ferrimonas</taxon>
    </lineage>
</organism>
<proteinExistence type="predicted"/>
<evidence type="ECO:0000259" key="1">
    <source>
        <dbReference type="Pfam" id="PF00144"/>
    </source>
</evidence>
<keyword evidence="3" id="KW-1185">Reference proteome</keyword>
<dbReference type="Gene3D" id="3.40.710.10">
    <property type="entry name" value="DD-peptidase/beta-lactamase superfamily"/>
    <property type="match status" value="1"/>
</dbReference>
<evidence type="ECO:0000313" key="3">
    <source>
        <dbReference type="Proteomes" id="UP001499988"/>
    </source>
</evidence>